<keyword evidence="2" id="KW-0732">Signal</keyword>
<reference evidence="4 5" key="1">
    <citation type="submission" date="2024-06" db="EMBL/GenBank/DDBJ databases">
        <title>The Natural Products Discovery Center: Release of the First 8490 Sequenced Strains for Exploring Actinobacteria Biosynthetic Diversity.</title>
        <authorList>
            <person name="Kalkreuter E."/>
            <person name="Kautsar S.A."/>
            <person name="Yang D."/>
            <person name="Bader C.D."/>
            <person name="Teijaro C.N."/>
            <person name="Fluegel L."/>
            <person name="Davis C.M."/>
            <person name="Simpson J.R."/>
            <person name="Lauterbach L."/>
            <person name="Steele A.D."/>
            <person name="Gui C."/>
            <person name="Meng S."/>
            <person name="Li G."/>
            <person name="Viehrig K."/>
            <person name="Ye F."/>
            <person name="Su P."/>
            <person name="Kiefer A.F."/>
            <person name="Nichols A."/>
            <person name="Cepeda A.J."/>
            <person name="Yan W."/>
            <person name="Fan B."/>
            <person name="Jiang Y."/>
            <person name="Adhikari A."/>
            <person name="Zheng C.-J."/>
            <person name="Schuster L."/>
            <person name="Cowan T.M."/>
            <person name="Smanski M.J."/>
            <person name="Chevrette M.G."/>
            <person name="De Carvalho L.P.S."/>
            <person name="Shen B."/>
        </authorList>
    </citation>
    <scope>NUCLEOTIDE SEQUENCE [LARGE SCALE GENOMIC DNA]</scope>
    <source>
        <strain evidence="4 5">NPDC048946</strain>
    </source>
</reference>
<protein>
    <submittedName>
        <fullName evidence="4">DUF4232 domain-containing protein</fullName>
    </submittedName>
</protein>
<evidence type="ECO:0000313" key="5">
    <source>
        <dbReference type="Proteomes" id="UP001551482"/>
    </source>
</evidence>
<feature type="signal peptide" evidence="2">
    <location>
        <begin position="1"/>
        <end position="27"/>
    </location>
</feature>
<dbReference type="PROSITE" id="PS51257">
    <property type="entry name" value="PROKAR_LIPOPROTEIN"/>
    <property type="match status" value="1"/>
</dbReference>
<dbReference type="Pfam" id="PF14016">
    <property type="entry name" value="DUF4232"/>
    <property type="match status" value="1"/>
</dbReference>
<feature type="region of interest" description="Disordered" evidence="1">
    <location>
        <begin position="27"/>
        <end position="148"/>
    </location>
</feature>
<dbReference type="RefSeq" id="WP_358364334.1">
    <property type="nucleotide sequence ID" value="NZ_JBEZFP010000207.1"/>
</dbReference>
<comment type="caution">
    <text evidence="4">The sequence shown here is derived from an EMBL/GenBank/DDBJ whole genome shotgun (WGS) entry which is preliminary data.</text>
</comment>
<evidence type="ECO:0000313" key="4">
    <source>
        <dbReference type="EMBL" id="MEU8139853.1"/>
    </source>
</evidence>
<feature type="chain" id="PRO_5046082801" evidence="2">
    <location>
        <begin position="28"/>
        <end position="262"/>
    </location>
</feature>
<dbReference type="EMBL" id="JBEZFP010000207">
    <property type="protein sequence ID" value="MEU8139853.1"/>
    <property type="molecule type" value="Genomic_DNA"/>
</dbReference>
<feature type="compositionally biased region" description="Low complexity" evidence="1">
    <location>
        <begin position="27"/>
        <end position="53"/>
    </location>
</feature>
<keyword evidence="5" id="KW-1185">Reference proteome</keyword>
<sequence length="262" mass="24725">MSANRRQTVLASAALVAGALLMTACQDSDSGAAQGASSNPPGAQAPAPPNTANSGGGQGGNGQGGQSGQSGQGANSGGGQSSGKDSGGQGTGSGGGSGSNSGTSAGSGSGTGAASNGGNNGDGKNAKCRTDQLKTSAVDSTIDGDRSPSVAVTFKNTGSDCSMAGYAGVDLKTNAGDISAERTGQEPVSIILKSGESVSFGINYPVETMEGSGSGLRITGLVVTPPDETKSVTLTWPGAASLPVKSGPALTVGPIGSAGQGG</sequence>
<evidence type="ECO:0000256" key="1">
    <source>
        <dbReference type="SAM" id="MobiDB-lite"/>
    </source>
</evidence>
<accession>A0ABV3DVS8</accession>
<feature type="domain" description="DUF4232" evidence="3">
    <location>
        <begin position="128"/>
        <end position="255"/>
    </location>
</feature>
<evidence type="ECO:0000259" key="3">
    <source>
        <dbReference type="Pfam" id="PF14016"/>
    </source>
</evidence>
<dbReference type="Proteomes" id="UP001551482">
    <property type="component" value="Unassembled WGS sequence"/>
</dbReference>
<evidence type="ECO:0000256" key="2">
    <source>
        <dbReference type="SAM" id="SignalP"/>
    </source>
</evidence>
<dbReference type="InterPro" id="IPR025326">
    <property type="entry name" value="DUF4232"/>
</dbReference>
<name>A0ABV3DVS8_9ACTN</name>
<feature type="compositionally biased region" description="Gly residues" evidence="1">
    <location>
        <begin position="54"/>
        <end position="111"/>
    </location>
</feature>
<organism evidence="4 5">
    <name type="scientific">Streptodolium elevatio</name>
    <dbReference type="NCBI Taxonomy" id="3157996"/>
    <lineage>
        <taxon>Bacteria</taxon>
        <taxon>Bacillati</taxon>
        <taxon>Actinomycetota</taxon>
        <taxon>Actinomycetes</taxon>
        <taxon>Kitasatosporales</taxon>
        <taxon>Streptomycetaceae</taxon>
        <taxon>Streptodolium</taxon>
    </lineage>
</organism>
<proteinExistence type="predicted"/>
<gene>
    <name evidence="4" type="ORF">AB0C36_40955</name>
</gene>